<dbReference type="Pfam" id="PF08742">
    <property type="entry name" value="C8"/>
    <property type="match status" value="1"/>
</dbReference>
<dbReference type="SMART" id="SM00241">
    <property type="entry name" value="ZP"/>
    <property type="match status" value="1"/>
</dbReference>
<accession>A0A8C9Z7M7</accession>
<keyword evidence="4" id="KW-1133">Transmembrane helix</keyword>
<reference evidence="6" key="2">
    <citation type="submission" date="2025-09" db="UniProtKB">
        <authorList>
            <consortium name="Ensembl"/>
        </authorList>
    </citation>
    <scope>IDENTIFICATION</scope>
</reference>
<dbReference type="InterPro" id="IPR048290">
    <property type="entry name" value="ZP_chr"/>
</dbReference>
<dbReference type="InterPro" id="IPR042235">
    <property type="entry name" value="ZP-C_dom"/>
</dbReference>
<evidence type="ECO:0000313" key="6">
    <source>
        <dbReference type="Ensembl" id="ENSSLUP00000035692.1"/>
    </source>
</evidence>
<dbReference type="PROSITE" id="PS51034">
    <property type="entry name" value="ZP_2"/>
    <property type="match status" value="1"/>
</dbReference>
<keyword evidence="7" id="KW-1185">Reference proteome</keyword>
<evidence type="ECO:0000256" key="2">
    <source>
        <dbReference type="ARBA" id="ARBA00023157"/>
    </source>
</evidence>
<protein>
    <recommendedName>
        <fullName evidence="5">ZP domain-containing protein</fullName>
    </recommendedName>
</protein>
<keyword evidence="3" id="KW-0325">Glycoprotein</keyword>
<organism evidence="6 7">
    <name type="scientific">Sander lucioperca</name>
    <name type="common">Pike-perch</name>
    <name type="synonym">Perca lucioperca</name>
    <dbReference type="NCBI Taxonomy" id="283035"/>
    <lineage>
        <taxon>Eukaryota</taxon>
        <taxon>Metazoa</taxon>
        <taxon>Chordata</taxon>
        <taxon>Craniata</taxon>
        <taxon>Vertebrata</taxon>
        <taxon>Euteleostomi</taxon>
        <taxon>Actinopterygii</taxon>
        <taxon>Neopterygii</taxon>
        <taxon>Teleostei</taxon>
        <taxon>Neoteleostei</taxon>
        <taxon>Acanthomorphata</taxon>
        <taxon>Eupercaria</taxon>
        <taxon>Perciformes</taxon>
        <taxon>Percoidei</taxon>
        <taxon>Percidae</taxon>
        <taxon>Luciopercinae</taxon>
        <taxon>Sander</taxon>
    </lineage>
</organism>
<dbReference type="AlphaFoldDB" id="A0A8C9Z7M7"/>
<dbReference type="InterPro" id="IPR055355">
    <property type="entry name" value="ZP-C"/>
</dbReference>
<reference evidence="6" key="1">
    <citation type="submission" date="2025-08" db="UniProtKB">
        <authorList>
            <consortium name="Ensembl"/>
        </authorList>
    </citation>
    <scope>IDENTIFICATION</scope>
</reference>
<evidence type="ECO:0000256" key="4">
    <source>
        <dbReference type="SAM" id="Phobius"/>
    </source>
</evidence>
<evidence type="ECO:0000313" key="7">
    <source>
        <dbReference type="Proteomes" id="UP000694568"/>
    </source>
</evidence>
<keyword evidence="4" id="KW-0472">Membrane</keyword>
<dbReference type="PRINTS" id="PR00023">
    <property type="entry name" value="ZPELLUCIDA"/>
</dbReference>
<dbReference type="Proteomes" id="UP000694568">
    <property type="component" value="Unplaced"/>
</dbReference>
<dbReference type="PANTHER" id="PTHR14002:SF50">
    <property type="entry name" value="ALPHA-TECTORIN-LIKE-RELATED"/>
    <property type="match status" value="1"/>
</dbReference>
<dbReference type="PANTHER" id="PTHR14002">
    <property type="entry name" value="ENDOGLIN/TGF-BETA RECEPTOR TYPE III"/>
    <property type="match status" value="1"/>
</dbReference>
<evidence type="ECO:0000256" key="1">
    <source>
        <dbReference type="ARBA" id="ARBA00022729"/>
    </source>
</evidence>
<dbReference type="Pfam" id="PF23344">
    <property type="entry name" value="ZP-N"/>
    <property type="match status" value="1"/>
</dbReference>
<dbReference type="InterPro" id="IPR014853">
    <property type="entry name" value="VWF/SSPO/ZAN-like_Cys-rich_dom"/>
</dbReference>
<keyword evidence="2" id="KW-1015">Disulfide bond</keyword>
<dbReference type="InterPro" id="IPR001507">
    <property type="entry name" value="ZP_dom"/>
</dbReference>
<dbReference type="Ensembl" id="ENSSLUT00000036795.1">
    <property type="protein sequence ID" value="ENSSLUP00000035692.1"/>
    <property type="gene ID" value="ENSSLUG00000015806.1"/>
</dbReference>
<dbReference type="Gene3D" id="2.60.40.3210">
    <property type="entry name" value="Zona pellucida, ZP-N domain"/>
    <property type="match status" value="1"/>
</dbReference>
<proteinExistence type="predicted"/>
<keyword evidence="4" id="KW-0812">Transmembrane</keyword>
<dbReference type="SMART" id="SM00832">
    <property type="entry name" value="C8"/>
    <property type="match status" value="1"/>
</dbReference>
<dbReference type="GeneTree" id="ENSGT00940000156038"/>
<keyword evidence="1" id="KW-0732">Signal</keyword>
<sequence length="624" mass="69288">RSPTLYCHYFIMLKPVALLLLLAGKQPLKCFLRFRIHTTFSLKVVDEIARCHCMEIKRHKISVCFHLHQVWSTLCPPPVCIVTGSTVIDFFNRIQSVPDRCIYRLLRPEGSTALDILAGFRERSRTDVPFLDSLTITAASSTIYLGQGGIVLVDDQTPTLNATAQLINGVEFSKDQDGVTVQMDALTITFDGNTAVITGFVNKHCDFSPSSCEVLYSEPPNNTTNCHLITERCNLLMQAPFTDCHDQVNPALYIIACAETSCKFPTEEGLALSCQFLDAYAKTCSLNTTITLGDWRSPDDCRKIVPCMELYCSDNEFCGEKHGETQCFCRALFASKYTSTNSLGDPTVCMENSATLTLAGCLLSAKNIDYTTLHLIDESCKGHMDNEAHMVTFSFDSNNTCGTEVMSNNKSQIIYQNTIMMQNSSTDVITRHDQVMIDFSCLYTKPDIRSVSFKIKDSSVVEEIVSGIWNYTLMMKAYTDASFMNIVGPDTELVLDQKVWVELMTVGLDDNMVSIVTDSCWATNQPSPDGSLRYNLIINGCPNPADHTVKVQGNGLGTSNAFSFNMFQFSGKVGDIYLHCKLELCPKHGNSCAPSCSGSGRRRRSLRAKRADENPALITMAWNN</sequence>
<evidence type="ECO:0000256" key="3">
    <source>
        <dbReference type="ARBA" id="ARBA00023180"/>
    </source>
</evidence>
<feature type="transmembrane region" description="Helical" evidence="4">
    <location>
        <begin position="6"/>
        <end position="24"/>
    </location>
</feature>
<name>A0A8C9Z7M7_SANLU</name>
<evidence type="ECO:0000259" key="5">
    <source>
        <dbReference type="PROSITE" id="PS51034"/>
    </source>
</evidence>
<dbReference type="InterPro" id="IPR055356">
    <property type="entry name" value="ZP-N"/>
</dbReference>
<dbReference type="Pfam" id="PF00100">
    <property type="entry name" value="Zona_pellucida"/>
    <property type="match status" value="1"/>
</dbReference>
<dbReference type="Gene3D" id="2.60.40.4100">
    <property type="entry name" value="Zona pellucida, ZP-C domain"/>
    <property type="match status" value="1"/>
</dbReference>
<feature type="domain" description="ZP" evidence="5">
    <location>
        <begin position="348"/>
        <end position="603"/>
    </location>
</feature>